<comment type="function">
    <text evidence="6">Catalyzes the condensation of 2 ATP molecules into cyclic di-AMP (c-di-AMP), a second messenger used to regulate differing processes in different bacteria.</text>
</comment>
<feature type="domain" description="DAC" evidence="7">
    <location>
        <begin position="44"/>
        <end position="203"/>
    </location>
</feature>
<dbReference type="GO" id="GO:0106408">
    <property type="term" value="F:diadenylate cyclase activity"/>
    <property type="evidence" value="ECO:0007669"/>
    <property type="project" value="UniProtKB-EC"/>
</dbReference>
<name>A0ABW8TR81_9CLOT</name>
<reference evidence="8 9" key="1">
    <citation type="submission" date="2024-11" db="EMBL/GenBank/DDBJ databases">
        <authorList>
            <person name="Heng Y.C."/>
            <person name="Lim A.C.H."/>
            <person name="Lee J.K.Y."/>
            <person name="Kittelmann S."/>
        </authorList>
    </citation>
    <scope>NUCLEOTIDE SEQUENCE [LARGE SCALE GENOMIC DNA]</scope>
    <source>
        <strain evidence="8 9">WILCCON 0202</strain>
    </source>
</reference>
<dbReference type="InterPro" id="IPR019457">
    <property type="entry name" value="CdaS_N"/>
</dbReference>
<dbReference type="InterPro" id="IPR003390">
    <property type="entry name" value="DNA_integrity_scan_DisA_N"/>
</dbReference>
<keyword evidence="6" id="KW-1003">Cell membrane</keyword>
<dbReference type="Pfam" id="PF02457">
    <property type="entry name" value="DAC"/>
    <property type="match status" value="1"/>
</dbReference>
<comment type="similarity">
    <text evidence="6">Belongs to the adenylate cyclase family. DacB/CdaS subfamily.</text>
</comment>
<dbReference type="Proteomes" id="UP001623661">
    <property type="component" value="Unassembled WGS sequence"/>
</dbReference>
<keyword evidence="2 6" id="KW-0808">Transferase</keyword>
<dbReference type="EMBL" id="JBJHZY010000001">
    <property type="protein sequence ID" value="MFL0267995.1"/>
    <property type="molecule type" value="Genomic_DNA"/>
</dbReference>
<sequence length="205" mass="23031">MSYEDCDYSPMKQNIKNEIHQVILELQKNLDAMDNENYCLLGNLEKIKEHFIYIDMKASSFYLNCYLSPFTDKYLELSICVRNMSQRRHGGLIVIQRENILDDLVQPGISIRAELTHNLLESIFFPGNPLHDGAVMVSGNQIVSAANILPLTDRIVGDKKLGTRHRSALGLSERSDALVLVVSEETGGISFGFKGNLYPIHTGES</sequence>
<dbReference type="HAMAP" id="MF_00838">
    <property type="entry name" value="DacB"/>
    <property type="match status" value="1"/>
</dbReference>
<dbReference type="NCBIfam" id="NF038328">
    <property type="entry name" value="c-di-AMP_CdaS"/>
    <property type="match status" value="1"/>
</dbReference>
<keyword evidence="6" id="KW-1133">Transmembrane helix</keyword>
<proteinExistence type="inferred from homology"/>
<dbReference type="PANTHER" id="PTHR34185">
    <property type="entry name" value="DIADENYLATE CYCLASE"/>
    <property type="match status" value="1"/>
</dbReference>
<evidence type="ECO:0000313" key="9">
    <source>
        <dbReference type="Proteomes" id="UP001623661"/>
    </source>
</evidence>
<gene>
    <name evidence="8" type="primary">cdaS</name>
    <name evidence="6" type="synonym">dacB</name>
    <name evidence="8" type="ORF">ACJDUH_07760</name>
</gene>
<protein>
    <recommendedName>
        <fullName evidence="6">Diadenylate cyclase</fullName>
        <shortName evidence="6">DAC</shortName>
        <ecNumber evidence="6">2.7.7.85</ecNumber>
    </recommendedName>
    <alternativeName>
        <fullName evidence="6">Cyclic-di-AMP synthase</fullName>
        <shortName evidence="6">c-di-AMP synthase</shortName>
    </alternativeName>
</protein>
<keyword evidence="9" id="KW-1185">Reference proteome</keyword>
<keyword evidence="3 6" id="KW-0548">Nucleotidyltransferase</keyword>
<evidence type="ECO:0000256" key="1">
    <source>
        <dbReference type="ARBA" id="ARBA00000877"/>
    </source>
</evidence>
<dbReference type="Gene3D" id="3.40.1700.10">
    <property type="entry name" value="DNA integrity scanning protein, DisA, N-terminal domain"/>
    <property type="match status" value="1"/>
</dbReference>
<dbReference type="InterPro" id="IPR053472">
    <property type="entry name" value="DAC_CdaS-like"/>
</dbReference>
<evidence type="ECO:0000256" key="3">
    <source>
        <dbReference type="ARBA" id="ARBA00022695"/>
    </source>
</evidence>
<dbReference type="EC" id="2.7.7.85" evidence="6"/>
<comment type="catalytic activity">
    <reaction evidence="1 6">
        <text>2 ATP = 3',3'-c-di-AMP + 2 diphosphate</text>
        <dbReference type="Rhea" id="RHEA:35655"/>
        <dbReference type="ChEBI" id="CHEBI:30616"/>
        <dbReference type="ChEBI" id="CHEBI:33019"/>
        <dbReference type="ChEBI" id="CHEBI:71500"/>
        <dbReference type="EC" id="2.7.7.85"/>
    </reaction>
</comment>
<evidence type="ECO:0000256" key="2">
    <source>
        <dbReference type="ARBA" id="ARBA00022679"/>
    </source>
</evidence>
<keyword evidence="4 6" id="KW-0547">Nucleotide-binding</keyword>
<keyword evidence="6" id="KW-0472">Membrane</keyword>
<dbReference type="Gene3D" id="1.10.287.770">
    <property type="entry name" value="YojJ-like"/>
    <property type="match status" value="1"/>
</dbReference>
<organism evidence="8 9">
    <name type="scientific">Candidatus Clostridium radicumherbarum</name>
    <dbReference type="NCBI Taxonomy" id="3381662"/>
    <lineage>
        <taxon>Bacteria</taxon>
        <taxon>Bacillati</taxon>
        <taxon>Bacillota</taxon>
        <taxon>Clostridia</taxon>
        <taxon>Eubacteriales</taxon>
        <taxon>Clostridiaceae</taxon>
        <taxon>Clostridium</taxon>
    </lineage>
</organism>
<evidence type="ECO:0000256" key="6">
    <source>
        <dbReference type="HAMAP-Rule" id="MF_00838"/>
    </source>
</evidence>
<dbReference type="RefSeq" id="WP_406764580.1">
    <property type="nucleotide sequence ID" value="NZ_JBJHZY010000001.1"/>
</dbReference>
<dbReference type="SUPFAM" id="SSF143597">
    <property type="entry name" value="YojJ-like"/>
    <property type="match status" value="1"/>
</dbReference>
<evidence type="ECO:0000256" key="5">
    <source>
        <dbReference type="ARBA" id="ARBA00022840"/>
    </source>
</evidence>
<keyword evidence="6" id="KW-0812">Transmembrane</keyword>
<evidence type="ECO:0000256" key="4">
    <source>
        <dbReference type="ARBA" id="ARBA00022741"/>
    </source>
</evidence>
<keyword evidence="5 6" id="KW-0067">ATP-binding</keyword>
<comment type="caution">
    <text evidence="8">The sequence shown here is derived from an EMBL/GenBank/DDBJ whole genome shotgun (WGS) entry which is preliminary data.</text>
</comment>
<evidence type="ECO:0000313" key="8">
    <source>
        <dbReference type="EMBL" id="MFL0267995.1"/>
    </source>
</evidence>
<accession>A0ABW8TR81</accession>
<dbReference type="InterPro" id="IPR034693">
    <property type="entry name" value="CdaS"/>
</dbReference>
<comment type="subunit">
    <text evidence="6">Probably oligomerizes.</text>
</comment>
<dbReference type="InterPro" id="IPR050338">
    <property type="entry name" value="DisA"/>
</dbReference>
<dbReference type="InterPro" id="IPR036888">
    <property type="entry name" value="DNA_integrity_DisA_N_sf"/>
</dbReference>
<evidence type="ECO:0000259" key="7">
    <source>
        <dbReference type="PROSITE" id="PS51794"/>
    </source>
</evidence>
<dbReference type="PANTHER" id="PTHR34185:SF2">
    <property type="entry name" value="CYCLIC DI-AMP SYNTHASE CDAS"/>
    <property type="match status" value="1"/>
</dbReference>
<dbReference type="Pfam" id="PF10372">
    <property type="entry name" value="CdaS_N"/>
    <property type="match status" value="1"/>
</dbReference>
<dbReference type="PROSITE" id="PS51794">
    <property type="entry name" value="DAC"/>
    <property type="match status" value="1"/>
</dbReference>